<keyword evidence="1" id="KW-0813">Transport</keyword>
<dbReference type="PANTHER" id="PTHR31503">
    <property type="entry name" value="VACUOLAR CALCIUM ION TRANSPORTER"/>
    <property type="match status" value="1"/>
</dbReference>
<dbReference type="EMBL" id="QGNW01001299">
    <property type="protein sequence ID" value="RVW46726.1"/>
    <property type="molecule type" value="Genomic_DNA"/>
</dbReference>
<keyword evidence="3" id="KW-0472">Membrane</keyword>
<evidence type="ECO:0000256" key="2">
    <source>
        <dbReference type="ARBA" id="ARBA00023065"/>
    </source>
</evidence>
<evidence type="ECO:0000256" key="1">
    <source>
        <dbReference type="ARBA" id="ARBA00022449"/>
    </source>
</evidence>
<dbReference type="GO" id="GO:0015297">
    <property type="term" value="F:antiporter activity"/>
    <property type="evidence" value="ECO:0007669"/>
    <property type="project" value="UniProtKB-KW"/>
</dbReference>
<evidence type="ECO:0000313" key="7">
    <source>
        <dbReference type="Proteomes" id="UP000288805"/>
    </source>
</evidence>
<dbReference type="PANTHER" id="PTHR31503:SF45">
    <property type="entry name" value="SODIUM_CALCIUM EXCHANGER NCL-LIKE"/>
    <property type="match status" value="1"/>
</dbReference>
<dbReference type="InterPro" id="IPR004713">
    <property type="entry name" value="CaH_exchang"/>
</dbReference>
<dbReference type="Proteomes" id="UP000288805">
    <property type="component" value="Unassembled WGS sequence"/>
</dbReference>
<protein>
    <submittedName>
        <fullName evidence="6">Sodium/calcium exchanger NCL</fullName>
    </submittedName>
</protein>
<evidence type="ECO:0000313" key="5">
    <source>
        <dbReference type="EMBL" id="RVW46726.1"/>
    </source>
</evidence>
<sequence length="134" mass="14485">MGKKHALLLLQLLLLLQVNPGNCRYIAPKYSSSGQVSNGGGEVQQPAFVVFEHRPSPYSCKQTHGVMPCTTTVFGNVFLILVYGYLMFFAARLLYDGSEILVELLSPGITGGVFLPLLSSLPDAIIILGKLDVS</sequence>
<dbReference type="AlphaFoldDB" id="A0A438JK57"/>
<proteinExistence type="predicted"/>
<feature type="transmembrane region" description="Helical" evidence="3">
    <location>
        <begin position="73"/>
        <end position="95"/>
    </location>
</feature>
<dbReference type="EMBL" id="QGNW01000038">
    <property type="protein sequence ID" value="RVX09343.1"/>
    <property type="molecule type" value="Genomic_DNA"/>
</dbReference>
<gene>
    <name evidence="6" type="primary">NCL_2</name>
    <name evidence="5" type="synonym">NCL_9</name>
    <name evidence="6" type="ORF">CK203_015444</name>
    <name evidence="5" type="ORF">CK203_084490</name>
</gene>
<organism evidence="6 7">
    <name type="scientific">Vitis vinifera</name>
    <name type="common">Grape</name>
    <dbReference type="NCBI Taxonomy" id="29760"/>
    <lineage>
        <taxon>Eukaryota</taxon>
        <taxon>Viridiplantae</taxon>
        <taxon>Streptophyta</taxon>
        <taxon>Embryophyta</taxon>
        <taxon>Tracheophyta</taxon>
        <taxon>Spermatophyta</taxon>
        <taxon>Magnoliopsida</taxon>
        <taxon>eudicotyledons</taxon>
        <taxon>Gunneridae</taxon>
        <taxon>Pentapetalae</taxon>
        <taxon>rosids</taxon>
        <taxon>Vitales</taxon>
        <taxon>Vitaceae</taxon>
        <taxon>Viteae</taxon>
        <taxon>Vitis</taxon>
    </lineage>
</organism>
<keyword evidence="1" id="KW-0050">Antiport</keyword>
<keyword evidence="3" id="KW-1133">Transmembrane helix</keyword>
<feature type="chain" id="PRO_5036351737" evidence="4">
    <location>
        <begin position="24"/>
        <end position="134"/>
    </location>
</feature>
<keyword evidence="4" id="KW-0732">Signal</keyword>
<reference evidence="6 7" key="1">
    <citation type="journal article" date="2018" name="PLoS Genet.">
        <title>Population sequencing reveals clonal diversity and ancestral inbreeding in the grapevine cultivar Chardonnay.</title>
        <authorList>
            <person name="Roach M.J."/>
            <person name="Johnson D.L."/>
            <person name="Bohlmann J."/>
            <person name="van Vuuren H.J."/>
            <person name="Jones S.J."/>
            <person name="Pretorius I.S."/>
            <person name="Schmidt S.A."/>
            <person name="Borneman A.R."/>
        </authorList>
    </citation>
    <scope>NUCLEOTIDE SEQUENCE [LARGE SCALE GENOMIC DNA]</scope>
    <source>
        <strain evidence="7">cv. Chardonnay</strain>
        <strain evidence="6">I10V1</strain>
        <tissue evidence="6">Leaf</tissue>
    </source>
</reference>
<evidence type="ECO:0000313" key="6">
    <source>
        <dbReference type="EMBL" id="RVX09343.1"/>
    </source>
</evidence>
<accession>A0A438JK57</accession>
<comment type="caution">
    <text evidence="6">The sequence shown here is derived from an EMBL/GenBank/DDBJ whole genome shotgun (WGS) entry which is preliminary data.</text>
</comment>
<dbReference type="GO" id="GO:0016020">
    <property type="term" value="C:membrane"/>
    <property type="evidence" value="ECO:0007669"/>
    <property type="project" value="InterPro"/>
</dbReference>
<dbReference type="GO" id="GO:0008324">
    <property type="term" value="F:monoatomic cation transmembrane transporter activity"/>
    <property type="evidence" value="ECO:0007669"/>
    <property type="project" value="InterPro"/>
</dbReference>
<dbReference type="GO" id="GO:0070588">
    <property type="term" value="P:calcium ion transmembrane transport"/>
    <property type="evidence" value="ECO:0007669"/>
    <property type="project" value="UniProtKB-ARBA"/>
</dbReference>
<keyword evidence="3" id="KW-0812">Transmembrane</keyword>
<name>A0A438JK57_VITVI</name>
<evidence type="ECO:0000256" key="3">
    <source>
        <dbReference type="SAM" id="Phobius"/>
    </source>
</evidence>
<keyword evidence="2" id="KW-0406">Ion transport</keyword>
<feature type="signal peptide" evidence="4">
    <location>
        <begin position="1"/>
        <end position="23"/>
    </location>
</feature>
<evidence type="ECO:0000256" key="4">
    <source>
        <dbReference type="SAM" id="SignalP"/>
    </source>
</evidence>